<reference evidence="9" key="1">
    <citation type="submission" date="2017-04" db="EMBL/GenBank/DDBJ databases">
        <title>Function of individual gut microbiota members based on whole genome sequencing of pure cultures obtained from chicken caecum.</title>
        <authorList>
            <person name="Medvecky M."/>
            <person name="Cejkova D."/>
            <person name="Polansky O."/>
            <person name="Karasova D."/>
            <person name="Kubasova T."/>
            <person name="Cizek A."/>
            <person name="Rychlik I."/>
        </authorList>
    </citation>
    <scope>NUCLEOTIDE SEQUENCE [LARGE SCALE GENOMIC DNA]</scope>
    <source>
        <strain evidence="9">An70</strain>
    </source>
</reference>
<proteinExistence type="predicted"/>
<evidence type="ECO:0000256" key="4">
    <source>
        <dbReference type="ARBA" id="ARBA00023134"/>
    </source>
</evidence>
<comment type="subcellular location">
    <subcellularLocation>
        <location evidence="1">Membrane</location>
    </subcellularLocation>
</comment>
<dbReference type="InterPro" id="IPR027094">
    <property type="entry name" value="Mitofusin_fam"/>
</dbReference>
<gene>
    <name evidence="8" type="ORF">B5G21_02210</name>
</gene>
<dbReference type="Proteomes" id="UP000196560">
    <property type="component" value="Unassembled WGS sequence"/>
</dbReference>
<dbReference type="PANTHER" id="PTHR10465">
    <property type="entry name" value="TRANSMEMBRANE GTPASE FZO1"/>
    <property type="match status" value="1"/>
</dbReference>
<dbReference type="InterPro" id="IPR027417">
    <property type="entry name" value="P-loop_NTPase"/>
</dbReference>
<keyword evidence="4" id="KW-0342">GTP-binding</keyword>
<dbReference type="InterPro" id="IPR045063">
    <property type="entry name" value="Dynamin_N"/>
</dbReference>
<dbReference type="EMBL" id="NFHO01000002">
    <property type="protein sequence ID" value="OUN44104.1"/>
    <property type="molecule type" value="Genomic_DNA"/>
</dbReference>
<feature type="coiled-coil region" evidence="6">
    <location>
        <begin position="500"/>
        <end position="534"/>
    </location>
</feature>
<feature type="coiled-coil region" evidence="6">
    <location>
        <begin position="766"/>
        <end position="800"/>
    </location>
</feature>
<dbReference type="GO" id="GO:0005525">
    <property type="term" value="F:GTP binding"/>
    <property type="evidence" value="ECO:0007669"/>
    <property type="project" value="UniProtKB-KW"/>
</dbReference>
<name>A0A1Y3U5Q0_9ACTN</name>
<protein>
    <recommendedName>
        <fullName evidence="7">Dynamin N-terminal domain-containing protein</fullName>
    </recommendedName>
</protein>
<dbReference type="SUPFAM" id="SSF52540">
    <property type="entry name" value="P-loop containing nucleoside triphosphate hydrolases"/>
    <property type="match status" value="1"/>
</dbReference>
<sequence length="817" mass="91815">MKKAMRIAYDPYSNSLSFKVRREDGGWVGLSDGSDLLKYEDQLVLFSNCVVDIVSTINEKQNSMPEGLEIQFLGPDEDYETLEKTAKRVFDQRGGAGPLSCKHIGTFRCADETLDSIRSDYETIAAEFAPYLPGGERYEGEWKRIGDGIVKFDETISDAIPVCVIGNYSVGKSALINSLIGEDVLPSKMNPSTAKNVEIIRSDEFRVTLLFPNEESEMEPHGFDIVEERLHARPDDPRGAEIAEKLNAITESDGNNEFAVVRNLLDALNEGQRHHSEAEFLSSFGWNVVVELPFRKSLLDSADNKIVFFDTPGSDNADVDQQEHQEALQDLLGEQTNALPILVTSRDRTSGRSTGDVMHMLDEYKDNFSSPSCLIVLTKCDKLTKSELQESVSSDIRNWHGKSIILFTTPIGALGERKGDDSPWLDGSYEETFESWRSRQLGAKRLSLPDYNCYPCGRRGSRDELGVSAELYDTGIPSLEFEILYYIENHAKYKKCVRGRRDLLDALAVVKEELNEQKAKASKAKAKAQKCKAEKRNALIAELDAIQIAMACGLDEELASQFQGELDRYCANLPATMGRIYDDLNPDDPFAMDEQLNARIRRHCQENLIDAAYLAQGGVRDRIVEIMSAHAEDFAEKLQGYVSKNESHFSDFGKTQLREYLDKDLKPPRFSEVKSVLESLGEVLEKATLIQHAALRLLNNPEGAKSSWVSWKAGFFEENLRGKTDLFGKKTPGLFLVTAFTKPIKGYFVQLLEWADEYREHIKGELDNDNVLLSDMEDEIERLDATVRDLEGRLSAIADAEARLEGILEPMETRCQD</sequence>
<dbReference type="Pfam" id="PF00350">
    <property type="entry name" value="Dynamin_N"/>
    <property type="match status" value="1"/>
</dbReference>
<feature type="domain" description="Dynamin N-terminal" evidence="7">
    <location>
        <begin position="162"/>
        <end position="379"/>
    </location>
</feature>
<dbReference type="AlphaFoldDB" id="A0A1Y3U5Q0"/>
<dbReference type="GO" id="GO:0016020">
    <property type="term" value="C:membrane"/>
    <property type="evidence" value="ECO:0007669"/>
    <property type="project" value="UniProtKB-SubCell"/>
</dbReference>
<keyword evidence="9" id="KW-1185">Reference proteome</keyword>
<evidence type="ECO:0000313" key="9">
    <source>
        <dbReference type="Proteomes" id="UP000196560"/>
    </source>
</evidence>
<evidence type="ECO:0000256" key="3">
    <source>
        <dbReference type="ARBA" id="ARBA00022801"/>
    </source>
</evidence>
<evidence type="ECO:0000313" key="8">
    <source>
        <dbReference type="EMBL" id="OUN44104.1"/>
    </source>
</evidence>
<keyword evidence="3" id="KW-0378">Hydrolase</keyword>
<comment type="caution">
    <text evidence="8">The sequence shown here is derived from an EMBL/GenBank/DDBJ whole genome shotgun (WGS) entry which is preliminary data.</text>
</comment>
<evidence type="ECO:0000256" key="2">
    <source>
        <dbReference type="ARBA" id="ARBA00022741"/>
    </source>
</evidence>
<evidence type="ECO:0000259" key="7">
    <source>
        <dbReference type="Pfam" id="PF00350"/>
    </source>
</evidence>
<dbReference type="RefSeq" id="WP_087185854.1">
    <property type="nucleotide sequence ID" value="NZ_NFHO01000002.1"/>
</dbReference>
<dbReference type="CDD" id="cd00882">
    <property type="entry name" value="Ras_like_GTPase"/>
    <property type="match status" value="1"/>
</dbReference>
<keyword evidence="6" id="KW-0175">Coiled coil</keyword>
<dbReference type="GO" id="GO:0003924">
    <property type="term" value="F:GTPase activity"/>
    <property type="evidence" value="ECO:0007669"/>
    <property type="project" value="InterPro"/>
</dbReference>
<evidence type="ECO:0000256" key="6">
    <source>
        <dbReference type="SAM" id="Coils"/>
    </source>
</evidence>
<keyword evidence="2" id="KW-0547">Nucleotide-binding</keyword>
<organism evidence="8 9">
    <name type="scientific">Enorma massiliensis</name>
    <dbReference type="NCBI Taxonomy" id="1472761"/>
    <lineage>
        <taxon>Bacteria</taxon>
        <taxon>Bacillati</taxon>
        <taxon>Actinomycetota</taxon>
        <taxon>Coriobacteriia</taxon>
        <taxon>Coriobacteriales</taxon>
        <taxon>Coriobacteriaceae</taxon>
        <taxon>Enorma</taxon>
    </lineage>
</organism>
<evidence type="ECO:0000256" key="1">
    <source>
        <dbReference type="ARBA" id="ARBA00004370"/>
    </source>
</evidence>
<dbReference type="Gene3D" id="3.40.50.300">
    <property type="entry name" value="P-loop containing nucleotide triphosphate hydrolases"/>
    <property type="match status" value="1"/>
</dbReference>
<accession>A0A1Y3U5Q0</accession>
<evidence type="ECO:0000256" key="5">
    <source>
        <dbReference type="ARBA" id="ARBA00023136"/>
    </source>
</evidence>
<keyword evidence="5" id="KW-0472">Membrane</keyword>
<dbReference type="PANTHER" id="PTHR10465:SF0">
    <property type="entry name" value="SARCALUMENIN"/>
    <property type="match status" value="1"/>
</dbReference>